<feature type="compositionally biased region" description="Low complexity" evidence="9">
    <location>
        <begin position="524"/>
        <end position="535"/>
    </location>
</feature>
<dbReference type="InterPro" id="IPR000679">
    <property type="entry name" value="Znf_GATA"/>
</dbReference>
<gene>
    <name evidence="12" type="primary">LOC101893284</name>
</gene>
<evidence type="ECO:0000313" key="11">
    <source>
        <dbReference type="Proteomes" id="UP001652621"/>
    </source>
</evidence>
<dbReference type="Pfam" id="PF00320">
    <property type="entry name" value="GATA"/>
    <property type="match status" value="2"/>
</dbReference>
<dbReference type="PANTHER" id="PTHR10071:SF337">
    <property type="entry name" value="GATA-BINDING FACTOR A"/>
    <property type="match status" value="1"/>
</dbReference>
<feature type="compositionally biased region" description="Low complexity" evidence="9">
    <location>
        <begin position="401"/>
        <end position="427"/>
    </location>
</feature>
<dbReference type="RefSeq" id="XP_058974156.1">
    <property type="nucleotide sequence ID" value="XM_059118173.1"/>
</dbReference>
<proteinExistence type="predicted"/>
<dbReference type="PRINTS" id="PR00619">
    <property type="entry name" value="GATAZNFINGER"/>
</dbReference>
<organism evidence="11 12">
    <name type="scientific">Musca domestica</name>
    <name type="common">House fly</name>
    <dbReference type="NCBI Taxonomy" id="7370"/>
    <lineage>
        <taxon>Eukaryota</taxon>
        <taxon>Metazoa</taxon>
        <taxon>Ecdysozoa</taxon>
        <taxon>Arthropoda</taxon>
        <taxon>Hexapoda</taxon>
        <taxon>Insecta</taxon>
        <taxon>Pterygota</taxon>
        <taxon>Neoptera</taxon>
        <taxon>Endopterygota</taxon>
        <taxon>Diptera</taxon>
        <taxon>Brachycera</taxon>
        <taxon>Muscomorpha</taxon>
        <taxon>Muscoidea</taxon>
        <taxon>Muscidae</taxon>
        <taxon>Musca</taxon>
    </lineage>
</organism>
<sequence>MGILLSDGESNSDQLSTREQLLLQQELRTNNSSAGNYHQSLGQKYGLSSSLDQQQDFPLHTAKMYHSSAGYPDLSGSTTASGVSSYHQQAAAAAATVSAPVYVPSNRALTNSQYQHVAAHFGTAAAQNAWTSDSFGTAHAQLPPQFYTQNAVMMGSWRAAYDPTGFQRSSPYDSAIDFQFGEGRECVNCGAISTPLWRRDGTGHYLCNACGLYHKMNGMNRPLIKPSKRLVSATATRRLGLCCTNCGTRTTTLWRRNNEGEPVCNACGLYFKLHGVNRPLAMRKDGIQTRKRKPKKTGSSNENGKEIKEDDLKPSSMGLERHSLPGSLASKLQNDLAVKGASSGSALHNLSLGSSALHSTLSHHMHFPSASASQQNRLTNNSGGISGHQSSSSSGGGGGSNANSSSATTNTSSSNLNSSSSSASAHNNSLYSPSALAAQANLNHSQLSASAFGSQKYEHLLSGSNSLSNGLSSSTTPTSQYHGHHLHHHHHHHAAAAAAHHAASAAHHHHHHHSPSLSHQVATSPSSGGSLGGYSVKSENNSTNYDYVNNCYFGSSFGALSGSPASSAGMHGATASDMAGVYHHQHNVIQAAKLMATS</sequence>
<feature type="compositionally biased region" description="Polar residues" evidence="9">
    <location>
        <begin position="370"/>
        <end position="379"/>
    </location>
</feature>
<keyword evidence="3 8" id="KW-0863">Zinc-finger</keyword>
<feature type="compositionally biased region" description="Low complexity" evidence="9">
    <location>
        <begin position="380"/>
        <end position="393"/>
    </location>
</feature>
<feature type="domain" description="GATA-type" evidence="10">
    <location>
        <begin position="237"/>
        <end position="290"/>
    </location>
</feature>
<feature type="compositionally biased region" description="Low complexity" evidence="9">
    <location>
        <begin position="462"/>
        <end position="474"/>
    </location>
</feature>
<keyword evidence="5" id="KW-0805">Transcription regulation</keyword>
<keyword evidence="11" id="KW-1185">Reference proteome</keyword>
<feature type="compositionally biased region" description="Basic and acidic residues" evidence="9">
    <location>
        <begin position="303"/>
        <end position="323"/>
    </location>
</feature>
<feature type="compositionally biased region" description="Basic residues" evidence="9">
    <location>
        <begin position="482"/>
        <end position="494"/>
    </location>
</feature>
<evidence type="ECO:0000256" key="2">
    <source>
        <dbReference type="ARBA" id="ARBA00022723"/>
    </source>
</evidence>
<dbReference type="SMART" id="SM00401">
    <property type="entry name" value="ZnF_GATA"/>
    <property type="match status" value="2"/>
</dbReference>
<dbReference type="Gene3D" id="3.30.50.10">
    <property type="entry name" value="Erythroid Transcription Factor GATA-1, subunit A"/>
    <property type="match status" value="2"/>
</dbReference>
<feature type="region of interest" description="Disordered" evidence="9">
    <location>
        <begin position="282"/>
        <end position="323"/>
    </location>
</feature>
<keyword evidence="6" id="KW-0804">Transcription</keyword>
<feature type="compositionally biased region" description="Low complexity" evidence="9">
    <location>
        <begin position="495"/>
        <end position="505"/>
    </location>
</feature>
<evidence type="ECO:0000259" key="10">
    <source>
        <dbReference type="PROSITE" id="PS50114"/>
    </source>
</evidence>
<evidence type="ECO:0000256" key="3">
    <source>
        <dbReference type="ARBA" id="ARBA00022771"/>
    </source>
</evidence>
<dbReference type="Proteomes" id="UP001652621">
    <property type="component" value="Unplaced"/>
</dbReference>
<feature type="region of interest" description="Disordered" evidence="9">
    <location>
        <begin position="366"/>
        <end position="427"/>
    </location>
</feature>
<evidence type="ECO:0000256" key="4">
    <source>
        <dbReference type="ARBA" id="ARBA00022833"/>
    </source>
</evidence>
<accession>A0ABM3UKV1</accession>
<evidence type="ECO:0000313" key="12">
    <source>
        <dbReference type="RefSeq" id="XP_058974156.1"/>
    </source>
</evidence>
<keyword evidence="2" id="KW-0479">Metal-binding</keyword>
<dbReference type="InterPro" id="IPR013088">
    <property type="entry name" value="Znf_NHR/GATA"/>
</dbReference>
<feature type="region of interest" description="Disordered" evidence="9">
    <location>
        <begin position="462"/>
        <end position="535"/>
    </location>
</feature>
<dbReference type="PROSITE" id="PS50114">
    <property type="entry name" value="GATA_ZN_FINGER_2"/>
    <property type="match status" value="2"/>
</dbReference>
<evidence type="ECO:0000256" key="6">
    <source>
        <dbReference type="ARBA" id="ARBA00023163"/>
    </source>
</evidence>
<evidence type="ECO:0000256" key="9">
    <source>
        <dbReference type="SAM" id="MobiDB-lite"/>
    </source>
</evidence>
<dbReference type="PANTHER" id="PTHR10071">
    <property type="entry name" value="TRANSCRIPTION FACTOR GATA FAMILY MEMBER"/>
    <property type="match status" value="1"/>
</dbReference>
<protein>
    <submittedName>
        <fullName evidence="12">GATA-binding factor A isoform X1</fullName>
    </submittedName>
</protein>
<evidence type="ECO:0000256" key="5">
    <source>
        <dbReference type="ARBA" id="ARBA00023015"/>
    </source>
</evidence>
<keyword evidence="4" id="KW-0862">Zinc</keyword>
<evidence type="ECO:0000256" key="1">
    <source>
        <dbReference type="ARBA" id="ARBA00004123"/>
    </source>
</evidence>
<comment type="subcellular location">
    <subcellularLocation>
        <location evidence="1">Nucleus</location>
    </subcellularLocation>
</comment>
<keyword evidence="7" id="KW-0539">Nucleus</keyword>
<dbReference type="InterPro" id="IPR039355">
    <property type="entry name" value="Transcription_factor_GATA"/>
</dbReference>
<dbReference type="SUPFAM" id="SSF57716">
    <property type="entry name" value="Glucocorticoid receptor-like (DNA-binding domain)"/>
    <property type="match status" value="2"/>
</dbReference>
<evidence type="ECO:0000256" key="8">
    <source>
        <dbReference type="PROSITE-ProRule" id="PRU00094"/>
    </source>
</evidence>
<name>A0ABM3UKV1_MUSDO</name>
<evidence type="ECO:0000256" key="7">
    <source>
        <dbReference type="ARBA" id="ARBA00023242"/>
    </source>
</evidence>
<dbReference type="PROSITE" id="PS00344">
    <property type="entry name" value="GATA_ZN_FINGER_1"/>
    <property type="match status" value="2"/>
</dbReference>
<dbReference type="CDD" id="cd00202">
    <property type="entry name" value="ZnF_GATA"/>
    <property type="match status" value="2"/>
</dbReference>
<reference evidence="12" key="1">
    <citation type="submission" date="2025-08" db="UniProtKB">
        <authorList>
            <consortium name="RefSeq"/>
        </authorList>
    </citation>
    <scope>IDENTIFICATION</scope>
    <source>
        <strain evidence="12">Aabys</strain>
        <tissue evidence="12">Whole body</tissue>
    </source>
</reference>
<feature type="domain" description="GATA-type" evidence="10">
    <location>
        <begin position="180"/>
        <end position="237"/>
    </location>
</feature>
<dbReference type="GeneID" id="101893284"/>